<dbReference type="RefSeq" id="WP_231930946.1">
    <property type="nucleotide sequence ID" value="NZ_SJPH01000004.1"/>
</dbReference>
<evidence type="ECO:0000256" key="3">
    <source>
        <dbReference type="ARBA" id="ARBA00022692"/>
    </source>
</evidence>
<dbReference type="GO" id="GO:0140359">
    <property type="term" value="F:ABC-type transporter activity"/>
    <property type="evidence" value="ECO:0007669"/>
    <property type="project" value="InterPro"/>
</dbReference>
<dbReference type="AlphaFoldDB" id="A0A5C5VX00"/>
<feature type="domain" description="ABC-2 type transporter transmembrane" evidence="7">
    <location>
        <begin position="24"/>
        <end position="379"/>
    </location>
</feature>
<keyword evidence="4 6" id="KW-1133">Transmembrane helix</keyword>
<sequence>MNLRLIIEVALVGLRRLWHGKLELLLTFVVPVAFFTIFAMIFTGGVGSGRTAKIKTVLTDLDRTPLSQDFVQRLTDSEAIGVVEDIRDDGINALDATRDAVVRGQATVAIVVPEGWGDSLRTAEPTKLFLLADSSDQIGPKVMKALVQETLGKALAGTPRADLPAPPAAPAKQANASVEVIDLFTGGKTNPAVSMYAAGIAVMFLLFSATGAAGSLLEEEENQTLERLLASRVGMTHVLLGKWLQLGLVGVCQVVVMFTWAQLAFGLDVARRWDGFLLLTLVTAGAAAALALALAAACRTRAQLNAVSVVLVLTMSALGGSMVPRYIMSDTMQQLGRATFNAWAIDGYTKLFWRDLPTAELWPEVAVMVGSAALLLIAARVLAMRWETA</sequence>
<feature type="transmembrane region" description="Helical" evidence="6">
    <location>
        <begin position="304"/>
        <end position="327"/>
    </location>
</feature>
<dbReference type="InterPro" id="IPR051449">
    <property type="entry name" value="ABC-2_transporter_component"/>
</dbReference>
<feature type="transmembrane region" description="Helical" evidence="6">
    <location>
        <begin position="24"/>
        <end position="42"/>
    </location>
</feature>
<protein>
    <submittedName>
        <fullName evidence="8">ABC-2 family transporter protein</fullName>
    </submittedName>
</protein>
<comment type="subcellular location">
    <subcellularLocation>
        <location evidence="1">Cell membrane</location>
        <topology evidence="1">Multi-pass membrane protein</topology>
    </subcellularLocation>
</comment>
<dbReference type="PANTHER" id="PTHR30294">
    <property type="entry name" value="MEMBRANE COMPONENT OF ABC TRANSPORTER YHHJ-RELATED"/>
    <property type="match status" value="1"/>
</dbReference>
<dbReference type="Proteomes" id="UP000318995">
    <property type="component" value="Unassembled WGS sequence"/>
</dbReference>
<dbReference type="PANTHER" id="PTHR30294:SF38">
    <property type="entry name" value="TRANSPORT PERMEASE PROTEIN"/>
    <property type="match status" value="1"/>
</dbReference>
<name>A0A5C5VX00_9BACT</name>
<evidence type="ECO:0000313" key="8">
    <source>
        <dbReference type="EMBL" id="TWT43148.1"/>
    </source>
</evidence>
<keyword evidence="2" id="KW-1003">Cell membrane</keyword>
<dbReference type="Pfam" id="PF12698">
    <property type="entry name" value="ABC2_membrane_3"/>
    <property type="match status" value="1"/>
</dbReference>
<keyword evidence="5 6" id="KW-0472">Membrane</keyword>
<dbReference type="Gene3D" id="3.40.1710.10">
    <property type="entry name" value="abc type-2 transporter like domain"/>
    <property type="match status" value="1"/>
</dbReference>
<dbReference type="EMBL" id="SJPH01000004">
    <property type="protein sequence ID" value="TWT43148.1"/>
    <property type="molecule type" value="Genomic_DNA"/>
</dbReference>
<keyword evidence="9" id="KW-1185">Reference proteome</keyword>
<accession>A0A5C5VX00</accession>
<evidence type="ECO:0000256" key="4">
    <source>
        <dbReference type="ARBA" id="ARBA00022989"/>
    </source>
</evidence>
<evidence type="ECO:0000256" key="1">
    <source>
        <dbReference type="ARBA" id="ARBA00004651"/>
    </source>
</evidence>
<feature type="transmembrane region" description="Helical" evidence="6">
    <location>
        <begin position="361"/>
        <end position="383"/>
    </location>
</feature>
<evidence type="ECO:0000256" key="6">
    <source>
        <dbReference type="SAM" id="Phobius"/>
    </source>
</evidence>
<dbReference type="GO" id="GO:0005886">
    <property type="term" value="C:plasma membrane"/>
    <property type="evidence" value="ECO:0007669"/>
    <property type="project" value="UniProtKB-SubCell"/>
</dbReference>
<evidence type="ECO:0000313" key="9">
    <source>
        <dbReference type="Proteomes" id="UP000318995"/>
    </source>
</evidence>
<feature type="transmembrane region" description="Helical" evidence="6">
    <location>
        <begin position="238"/>
        <end position="263"/>
    </location>
</feature>
<feature type="transmembrane region" description="Helical" evidence="6">
    <location>
        <begin position="275"/>
        <end position="297"/>
    </location>
</feature>
<dbReference type="InterPro" id="IPR013525">
    <property type="entry name" value="ABC2_TM"/>
</dbReference>
<evidence type="ECO:0000256" key="5">
    <source>
        <dbReference type="ARBA" id="ARBA00023136"/>
    </source>
</evidence>
<keyword evidence="3 6" id="KW-0812">Transmembrane</keyword>
<organism evidence="8 9">
    <name type="scientific">Botrimarina hoheduenensis</name>
    <dbReference type="NCBI Taxonomy" id="2528000"/>
    <lineage>
        <taxon>Bacteria</taxon>
        <taxon>Pseudomonadati</taxon>
        <taxon>Planctomycetota</taxon>
        <taxon>Planctomycetia</taxon>
        <taxon>Pirellulales</taxon>
        <taxon>Lacipirellulaceae</taxon>
        <taxon>Botrimarina</taxon>
    </lineage>
</organism>
<proteinExistence type="predicted"/>
<comment type="caution">
    <text evidence="8">The sequence shown here is derived from an EMBL/GenBank/DDBJ whole genome shotgun (WGS) entry which is preliminary data.</text>
</comment>
<feature type="transmembrane region" description="Helical" evidence="6">
    <location>
        <begin position="193"/>
        <end position="217"/>
    </location>
</feature>
<reference evidence="8 9" key="1">
    <citation type="submission" date="2019-02" db="EMBL/GenBank/DDBJ databases">
        <title>Deep-cultivation of Planctomycetes and their phenomic and genomic characterization uncovers novel biology.</title>
        <authorList>
            <person name="Wiegand S."/>
            <person name="Jogler M."/>
            <person name="Boedeker C."/>
            <person name="Pinto D."/>
            <person name="Vollmers J."/>
            <person name="Rivas-Marin E."/>
            <person name="Kohn T."/>
            <person name="Peeters S.H."/>
            <person name="Heuer A."/>
            <person name="Rast P."/>
            <person name="Oberbeckmann S."/>
            <person name="Bunk B."/>
            <person name="Jeske O."/>
            <person name="Meyerdierks A."/>
            <person name="Storesund J.E."/>
            <person name="Kallscheuer N."/>
            <person name="Luecker S."/>
            <person name="Lage O.M."/>
            <person name="Pohl T."/>
            <person name="Merkel B.J."/>
            <person name="Hornburger P."/>
            <person name="Mueller R.-W."/>
            <person name="Bruemmer F."/>
            <person name="Labrenz M."/>
            <person name="Spormann A.M."/>
            <person name="Op Den Camp H."/>
            <person name="Overmann J."/>
            <person name="Amann R."/>
            <person name="Jetten M.S.M."/>
            <person name="Mascher T."/>
            <person name="Medema M.H."/>
            <person name="Devos D.P."/>
            <person name="Kaster A.-K."/>
            <person name="Ovreas L."/>
            <person name="Rohde M."/>
            <person name="Galperin M.Y."/>
            <person name="Jogler C."/>
        </authorList>
    </citation>
    <scope>NUCLEOTIDE SEQUENCE [LARGE SCALE GENOMIC DNA]</scope>
    <source>
        <strain evidence="8 9">Pla111</strain>
    </source>
</reference>
<gene>
    <name evidence="8" type="ORF">Pla111_20980</name>
</gene>
<evidence type="ECO:0000256" key="2">
    <source>
        <dbReference type="ARBA" id="ARBA00022475"/>
    </source>
</evidence>
<evidence type="ECO:0000259" key="7">
    <source>
        <dbReference type="Pfam" id="PF12698"/>
    </source>
</evidence>